<reference evidence="3" key="1">
    <citation type="submission" date="2024-06" db="EMBL/GenBank/DDBJ databases">
        <authorList>
            <person name="Ryan C."/>
        </authorList>
    </citation>
    <scope>NUCLEOTIDE SEQUENCE [LARGE SCALE GENOMIC DNA]</scope>
</reference>
<name>A0ABC8ZCE1_9POAL</name>
<proteinExistence type="predicted"/>
<dbReference type="AlphaFoldDB" id="A0ABC8ZCE1"/>
<protein>
    <submittedName>
        <fullName evidence="2">Uncharacterized protein</fullName>
    </submittedName>
</protein>
<gene>
    <name evidence="2" type="ORF">URODEC1_LOCUS42804</name>
</gene>
<dbReference type="Proteomes" id="UP001497457">
    <property type="component" value="Chromosome 18b"/>
</dbReference>
<dbReference type="EMBL" id="OZ075128">
    <property type="protein sequence ID" value="CAL4957887.1"/>
    <property type="molecule type" value="Genomic_DNA"/>
</dbReference>
<feature type="region of interest" description="Disordered" evidence="1">
    <location>
        <begin position="1"/>
        <end position="24"/>
    </location>
</feature>
<feature type="compositionally biased region" description="Pro residues" evidence="1">
    <location>
        <begin position="284"/>
        <end position="298"/>
    </location>
</feature>
<organism evidence="2 3">
    <name type="scientific">Urochloa decumbens</name>
    <dbReference type="NCBI Taxonomy" id="240449"/>
    <lineage>
        <taxon>Eukaryota</taxon>
        <taxon>Viridiplantae</taxon>
        <taxon>Streptophyta</taxon>
        <taxon>Embryophyta</taxon>
        <taxon>Tracheophyta</taxon>
        <taxon>Spermatophyta</taxon>
        <taxon>Magnoliopsida</taxon>
        <taxon>Liliopsida</taxon>
        <taxon>Poales</taxon>
        <taxon>Poaceae</taxon>
        <taxon>PACMAD clade</taxon>
        <taxon>Panicoideae</taxon>
        <taxon>Panicodae</taxon>
        <taxon>Paniceae</taxon>
        <taxon>Melinidinae</taxon>
        <taxon>Urochloa</taxon>
    </lineage>
</organism>
<sequence>MADHSDGSSAASNSPPPALADPGVITEEDVRSLFDGEGGWGAGYWPYMMGTMGTEDDEMFVQLGSLDRPAVLENMLAAGRWVDVSGYLQRALEFHRDEAQAAVAYPEGDNVPAPTDMPRAHPELFVLPRRMHALELLGSDNLEEAQHYFNLDIFGPTRAANRTLYLDNLITELQNMIFNEGPAAQPLDLPGERRRTAQHIQDYLRVNFPTLDRGPEAAASMATSKRQLYTTWRFGEHIDDYNYRCLVCHQTIPFNTAPDHRMVEHLHADCPAMTPGVRRRLPRPNRPPRPAQPPPPPAAADDDDADPEQQEADDD</sequence>
<reference evidence="2 3" key="2">
    <citation type="submission" date="2024-10" db="EMBL/GenBank/DDBJ databases">
        <authorList>
            <person name="Ryan C."/>
        </authorList>
    </citation>
    <scope>NUCLEOTIDE SEQUENCE [LARGE SCALE GENOMIC DNA]</scope>
</reference>
<feature type="compositionally biased region" description="Acidic residues" evidence="1">
    <location>
        <begin position="300"/>
        <end position="315"/>
    </location>
</feature>
<accession>A0ABC8ZCE1</accession>
<keyword evidence="3" id="KW-1185">Reference proteome</keyword>
<evidence type="ECO:0000313" key="2">
    <source>
        <dbReference type="EMBL" id="CAL4957887.1"/>
    </source>
</evidence>
<evidence type="ECO:0000256" key="1">
    <source>
        <dbReference type="SAM" id="MobiDB-lite"/>
    </source>
</evidence>
<feature type="region of interest" description="Disordered" evidence="1">
    <location>
        <begin position="273"/>
        <end position="315"/>
    </location>
</feature>
<evidence type="ECO:0000313" key="3">
    <source>
        <dbReference type="Proteomes" id="UP001497457"/>
    </source>
</evidence>